<sequence length="98" mass="11100">MPVIHKFRVLPINEVQHIEMPVGSEITSVIEQHGNVMVYGLINCPDNQTEKIPVMCVGTGWELNIPDHLSIRRAIGTVKIGHLVWHVLELEDIDQLPF</sequence>
<protein>
    <recommendedName>
        <fullName evidence="1">DUF7352 domain-containing protein</fullName>
    </recommendedName>
</protein>
<feature type="domain" description="DUF7352" evidence="1">
    <location>
        <begin position="3"/>
        <end position="91"/>
    </location>
</feature>
<organism evidence="2 3">
    <name type="scientific">Cohnella yongneupensis</name>
    <dbReference type="NCBI Taxonomy" id="425006"/>
    <lineage>
        <taxon>Bacteria</taxon>
        <taxon>Bacillati</taxon>
        <taxon>Bacillota</taxon>
        <taxon>Bacilli</taxon>
        <taxon>Bacillales</taxon>
        <taxon>Paenibacillaceae</taxon>
        <taxon>Cohnella</taxon>
    </lineage>
</organism>
<gene>
    <name evidence="2" type="ORF">ACFPQ4_02995</name>
</gene>
<comment type="caution">
    <text evidence="2">The sequence shown here is derived from an EMBL/GenBank/DDBJ whole genome shotgun (WGS) entry which is preliminary data.</text>
</comment>
<keyword evidence="3" id="KW-1185">Reference proteome</keyword>
<dbReference type="EMBL" id="JBHSNC010000010">
    <property type="protein sequence ID" value="MFC5528417.1"/>
    <property type="molecule type" value="Genomic_DNA"/>
</dbReference>
<dbReference type="Proteomes" id="UP001596108">
    <property type="component" value="Unassembled WGS sequence"/>
</dbReference>
<evidence type="ECO:0000259" key="1">
    <source>
        <dbReference type="Pfam" id="PF24043"/>
    </source>
</evidence>
<evidence type="ECO:0000313" key="3">
    <source>
        <dbReference type="Proteomes" id="UP001596108"/>
    </source>
</evidence>
<reference evidence="3" key="1">
    <citation type="journal article" date="2019" name="Int. J. Syst. Evol. Microbiol.">
        <title>The Global Catalogue of Microorganisms (GCM) 10K type strain sequencing project: providing services to taxonomists for standard genome sequencing and annotation.</title>
        <authorList>
            <consortium name="The Broad Institute Genomics Platform"/>
            <consortium name="The Broad Institute Genome Sequencing Center for Infectious Disease"/>
            <person name="Wu L."/>
            <person name="Ma J."/>
        </authorList>
    </citation>
    <scope>NUCLEOTIDE SEQUENCE [LARGE SCALE GENOMIC DNA]</scope>
    <source>
        <strain evidence="3">CGMCC 1.18578</strain>
    </source>
</reference>
<dbReference type="Pfam" id="PF24043">
    <property type="entry name" value="DUF7352"/>
    <property type="match status" value="1"/>
</dbReference>
<accession>A0ABW0QXW0</accession>
<dbReference type="RefSeq" id="WP_378110252.1">
    <property type="nucleotide sequence ID" value="NZ_JBHSNC010000010.1"/>
</dbReference>
<name>A0ABW0QXW0_9BACL</name>
<dbReference type="InterPro" id="IPR055776">
    <property type="entry name" value="DUF7352"/>
</dbReference>
<evidence type="ECO:0000313" key="2">
    <source>
        <dbReference type="EMBL" id="MFC5528417.1"/>
    </source>
</evidence>
<proteinExistence type="predicted"/>